<dbReference type="Proteomes" id="UP000002705">
    <property type="component" value="Chromosome 3"/>
</dbReference>
<dbReference type="KEGG" id="bur:Bcep18194_C7273"/>
<dbReference type="AlphaFoldDB" id="Q39MJ9"/>
<dbReference type="EMBL" id="CP000150">
    <property type="protein sequence ID" value="ABB06317.1"/>
    <property type="molecule type" value="Genomic_DNA"/>
</dbReference>
<dbReference type="HOGENOM" id="CLU_1913123_0_0_4"/>
<keyword evidence="3" id="KW-1185">Reference proteome</keyword>
<reference evidence="2" key="1">
    <citation type="submission" date="2009-01" db="EMBL/GenBank/DDBJ databases">
        <title>Complete sequence of chromosome 3 of Burkholderia sp. 383.</title>
        <authorList>
            <consortium name="US DOE Joint Genome Institute"/>
            <person name="Copeland A."/>
            <person name="Lucas S."/>
            <person name="Lapidus A."/>
            <person name="Barry K."/>
            <person name="Detter J.C."/>
            <person name="Glavina T."/>
            <person name="Hammon N."/>
            <person name="Israni S."/>
            <person name="Pitluck S."/>
            <person name="Chain P."/>
            <person name="Malfatti S."/>
            <person name="Shin M."/>
            <person name="Vergez L."/>
            <person name="Schmutz J."/>
            <person name="Larimer F."/>
            <person name="Land M."/>
            <person name="Kyrpides N."/>
            <person name="Lykidis A."/>
            <person name="Richardson P."/>
        </authorList>
    </citation>
    <scope>NUCLEOTIDE SEQUENCE</scope>
    <source>
        <strain evidence="2">383</strain>
    </source>
</reference>
<organism evidence="2 3">
    <name type="scientific">Burkholderia lata (strain ATCC 17760 / DSM 23089 / LMG 22485 / NCIMB 9086 / R18194 / 383)</name>
    <dbReference type="NCBI Taxonomy" id="482957"/>
    <lineage>
        <taxon>Bacteria</taxon>
        <taxon>Pseudomonadati</taxon>
        <taxon>Pseudomonadota</taxon>
        <taxon>Betaproteobacteria</taxon>
        <taxon>Burkholderiales</taxon>
        <taxon>Burkholderiaceae</taxon>
        <taxon>Burkholderia</taxon>
        <taxon>Burkholderia cepacia complex</taxon>
    </lineage>
</organism>
<protein>
    <submittedName>
        <fullName evidence="2">Uncharacterized protein</fullName>
    </submittedName>
</protein>
<feature type="compositionally biased region" description="Basic and acidic residues" evidence="1">
    <location>
        <begin position="108"/>
        <end position="132"/>
    </location>
</feature>
<gene>
    <name evidence="2" type="ordered locus">Bcep18194_C7273</name>
</gene>
<feature type="region of interest" description="Disordered" evidence="1">
    <location>
        <begin position="81"/>
        <end position="132"/>
    </location>
</feature>
<proteinExistence type="predicted"/>
<evidence type="ECO:0000256" key="1">
    <source>
        <dbReference type="SAM" id="MobiDB-lite"/>
    </source>
</evidence>
<sequence>MNRSRRLLVTRDRPSSSGIFYVLAHYREAKFFDQVPDFETTFDQIRIALCEIGTACLRGAEWARHMSSSVHSHFVTRGILRNSSSGKSWGDDLDKPAVPTRKRIVRRGGGDDDAKRSDAAGRPERMSRPRRE</sequence>
<accession>Q39MJ9</accession>
<evidence type="ECO:0000313" key="3">
    <source>
        <dbReference type="Proteomes" id="UP000002705"/>
    </source>
</evidence>
<evidence type="ECO:0000313" key="2">
    <source>
        <dbReference type="EMBL" id="ABB06317.1"/>
    </source>
</evidence>
<name>Q39MJ9_BURL3</name>
<dbReference type="PATRIC" id="fig|482957.22.peg.7849"/>